<proteinExistence type="predicted"/>
<keyword evidence="3" id="KW-1185">Reference proteome</keyword>
<organism evidence="2 3">
    <name type="scientific">Kitasatospora kazusensis</name>
    <dbReference type="NCBI Taxonomy" id="407974"/>
    <lineage>
        <taxon>Bacteria</taxon>
        <taxon>Bacillati</taxon>
        <taxon>Actinomycetota</taxon>
        <taxon>Actinomycetes</taxon>
        <taxon>Kitasatosporales</taxon>
        <taxon>Streptomycetaceae</taxon>
        <taxon>Kitasatospora</taxon>
    </lineage>
</organism>
<evidence type="ECO:0000313" key="3">
    <source>
        <dbReference type="Proteomes" id="UP001422759"/>
    </source>
</evidence>
<evidence type="ECO:0000259" key="1">
    <source>
        <dbReference type="SMART" id="SM00421"/>
    </source>
</evidence>
<dbReference type="SUPFAM" id="SSF46894">
    <property type="entry name" value="C-terminal effector domain of the bipartite response regulators"/>
    <property type="match status" value="1"/>
</dbReference>
<dbReference type="InterPro" id="IPR000792">
    <property type="entry name" value="Tscrpt_reg_LuxR_C"/>
</dbReference>
<accession>A0ABN2ZAW3</accession>
<evidence type="ECO:0000313" key="2">
    <source>
        <dbReference type="EMBL" id="GAA2139470.1"/>
    </source>
</evidence>
<dbReference type="SMART" id="SM00421">
    <property type="entry name" value="HTH_LUXR"/>
    <property type="match status" value="1"/>
</dbReference>
<sequence length="343" mass="37235">MDNSRQPDDRTGAAGSATAPDAADAAVYSWILEHHRLDPAVIAAQLGLEPDEAAASVGRLTALRLVFPDRRDPAAGYAVAPEAAMAELAAPVEARIRREQEELAERHAQLVGFFPHYQRGGRAAGGDGIDVIDSLQEVRAALDRASDGCRSEVLASQPGGGSRVPEAMQEALGRDRALLERGVRMRTLYHHTARFNGPSQAYVEAASQLGGEYRTAHELFGRIIVFDRELAFVPASDGSWGAVAIRQKWLVAYLCEIFEQSWSCARPFSAAAEEGLEQVSQEIDRTILRLLAAGLKDETIARRLGMSLRTARRHIADIMVQLDAESRFQAGVAAARAGRLDDE</sequence>
<feature type="domain" description="HTH luxR-type" evidence="1">
    <location>
        <begin position="276"/>
        <end position="334"/>
    </location>
</feature>
<reference evidence="2 3" key="1">
    <citation type="journal article" date="2019" name="Int. J. Syst. Evol. Microbiol.">
        <title>The Global Catalogue of Microorganisms (GCM) 10K type strain sequencing project: providing services to taxonomists for standard genome sequencing and annotation.</title>
        <authorList>
            <consortium name="The Broad Institute Genomics Platform"/>
            <consortium name="The Broad Institute Genome Sequencing Center for Infectious Disease"/>
            <person name="Wu L."/>
            <person name="Ma J."/>
        </authorList>
    </citation>
    <scope>NUCLEOTIDE SEQUENCE [LARGE SCALE GENOMIC DNA]</scope>
    <source>
        <strain evidence="2 3">JCM 14560</strain>
    </source>
</reference>
<protein>
    <submittedName>
        <fullName evidence="2">Helix-turn-helix transcriptional regulator</fullName>
    </submittedName>
</protein>
<dbReference type="InterPro" id="IPR051797">
    <property type="entry name" value="TrmB-like"/>
</dbReference>
<dbReference type="Proteomes" id="UP001422759">
    <property type="component" value="Unassembled WGS sequence"/>
</dbReference>
<dbReference type="InterPro" id="IPR036388">
    <property type="entry name" value="WH-like_DNA-bd_sf"/>
</dbReference>
<dbReference type="InterPro" id="IPR016032">
    <property type="entry name" value="Sig_transdc_resp-reg_C-effctor"/>
</dbReference>
<dbReference type="Pfam" id="PF00196">
    <property type="entry name" value="GerE"/>
    <property type="match status" value="1"/>
</dbReference>
<name>A0ABN2ZAW3_9ACTN</name>
<comment type="caution">
    <text evidence="2">The sequence shown here is derived from an EMBL/GenBank/DDBJ whole genome shotgun (WGS) entry which is preliminary data.</text>
</comment>
<dbReference type="PANTHER" id="PTHR34293:SF1">
    <property type="entry name" value="HTH-TYPE TRANSCRIPTIONAL REGULATOR TRMBL2"/>
    <property type="match status" value="1"/>
</dbReference>
<dbReference type="Gene3D" id="1.10.10.10">
    <property type="entry name" value="Winged helix-like DNA-binding domain superfamily/Winged helix DNA-binding domain"/>
    <property type="match status" value="1"/>
</dbReference>
<dbReference type="RefSeq" id="WP_344463387.1">
    <property type="nucleotide sequence ID" value="NZ_BAAANT010000009.1"/>
</dbReference>
<dbReference type="CDD" id="cd06170">
    <property type="entry name" value="LuxR_C_like"/>
    <property type="match status" value="1"/>
</dbReference>
<dbReference type="EMBL" id="BAAANT010000009">
    <property type="protein sequence ID" value="GAA2139470.1"/>
    <property type="molecule type" value="Genomic_DNA"/>
</dbReference>
<dbReference type="PANTHER" id="PTHR34293">
    <property type="entry name" value="HTH-TYPE TRANSCRIPTIONAL REGULATOR TRMBL2"/>
    <property type="match status" value="1"/>
</dbReference>
<gene>
    <name evidence="2" type="ORF">GCM10009760_21800</name>
</gene>